<dbReference type="InterPro" id="IPR023796">
    <property type="entry name" value="Serpin_dom"/>
</dbReference>
<evidence type="ECO:0000256" key="2">
    <source>
        <dbReference type="SAM" id="MobiDB-lite"/>
    </source>
</evidence>
<dbReference type="PANTHER" id="PTHR11461">
    <property type="entry name" value="SERINE PROTEASE INHIBITOR, SERPIN"/>
    <property type="match status" value="1"/>
</dbReference>
<reference evidence="4 5" key="1">
    <citation type="submission" date="2021-05" db="EMBL/GenBank/DDBJ databases">
        <title>Genome Assembly of Synthetic Allotetraploid Brassica napus Reveals Homoeologous Exchanges between Subgenomes.</title>
        <authorList>
            <person name="Davis J.T."/>
        </authorList>
    </citation>
    <scope>NUCLEOTIDE SEQUENCE [LARGE SCALE GENOMIC DNA]</scope>
    <source>
        <strain evidence="5">cv. Da-Ae</strain>
        <tissue evidence="4">Seedling</tissue>
    </source>
</reference>
<gene>
    <name evidence="4" type="ORF">HID58_060102</name>
</gene>
<dbReference type="Gene3D" id="3.30.497.10">
    <property type="entry name" value="Antithrombin, subunit I, domain 2"/>
    <property type="match status" value="2"/>
</dbReference>
<feature type="domain" description="Serpin" evidence="3">
    <location>
        <begin position="144"/>
        <end position="240"/>
    </location>
</feature>
<name>A0ABQ7ZUT3_BRANA</name>
<dbReference type="SUPFAM" id="SSF56574">
    <property type="entry name" value="Serpins"/>
    <property type="match status" value="1"/>
</dbReference>
<sequence length="262" mass="29396">MYVMCAHKEINNGSKKGENKSLSHLQKQRMRPSQRWSERRKKKQKLSNSQVFASPSLSQEELREAMKKLNDTALVLTSKAIDADARNSNFVFSPASISAALTMMAVTNGTHSDELNAVYKEIATVVLADDSASGGPKISAVNGAEEVRIELNKWASDHTNGLIRDILPPGFVTSKSVKVCGNALYFKGAWEKKFDMSLTKDKMFHLLVGKPVRVPFMSSHKDQYIKAYDGFKVLGLPYRQGRNDDTNRKFRCISIFRTRKMG</sequence>
<dbReference type="PANTHER" id="PTHR11461:SF369">
    <property type="entry name" value="SERINE PROTEASE INHIBITOR (SERPIN) FAMILY PROTEIN"/>
    <property type="match status" value="1"/>
</dbReference>
<dbReference type="Proteomes" id="UP000824890">
    <property type="component" value="Unassembled WGS sequence"/>
</dbReference>
<evidence type="ECO:0000313" key="5">
    <source>
        <dbReference type="Proteomes" id="UP000824890"/>
    </source>
</evidence>
<feature type="region of interest" description="Disordered" evidence="2">
    <location>
        <begin position="9"/>
        <end position="54"/>
    </location>
</feature>
<dbReference type="InterPro" id="IPR042178">
    <property type="entry name" value="Serpin_sf_1"/>
</dbReference>
<dbReference type="InterPro" id="IPR000215">
    <property type="entry name" value="Serpin_fam"/>
</dbReference>
<proteinExistence type="inferred from homology"/>
<comment type="similarity">
    <text evidence="1">Belongs to the serpin family.</text>
</comment>
<dbReference type="InterPro" id="IPR042185">
    <property type="entry name" value="Serpin_sf_2"/>
</dbReference>
<dbReference type="InterPro" id="IPR036186">
    <property type="entry name" value="Serpin_sf"/>
</dbReference>
<feature type="compositionally biased region" description="Basic residues" evidence="2">
    <location>
        <begin position="26"/>
        <end position="45"/>
    </location>
</feature>
<dbReference type="EMBL" id="JAGKQM010000014">
    <property type="protein sequence ID" value="KAH0884006.1"/>
    <property type="molecule type" value="Genomic_DNA"/>
</dbReference>
<keyword evidence="5" id="KW-1185">Reference proteome</keyword>
<protein>
    <recommendedName>
        <fullName evidence="3">Serpin domain-containing protein</fullName>
    </recommendedName>
</protein>
<evidence type="ECO:0000259" key="3">
    <source>
        <dbReference type="Pfam" id="PF00079"/>
    </source>
</evidence>
<dbReference type="Pfam" id="PF00079">
    <property type="entry name" value="Serpin"/>
    <property type="match status" value="1"/>
</dbReference>
<organism evidence="4 5">
    <name type="scientific">Brassica napus</name>
    <name type="common">Rape</name>
    <dbReference type="NCBI Taxonomy" id="3708"/>
    <lineage>
        <taxon>Eukaryota</taxon>
        <taxon>Viridiplantae</taxon>
        <taxon>Streptophyta</taxon>
        <taxon>Embryophyta</taxon>
        <taxon>Tracheophyta</taxon>
        <taxon>Spermatophyta</taxon>
        <taxon>Magnoliopsida</taxon>
        <taxon>eudicotyledons</taxon>
        <taxon>Gunneridae</taxon>
        <taxon>Pentapetalae</taxon>
        <taxon>rosids</taxon>
        <taxon>malvids</taxon>
        <taxon>Brassicales</taxon>
        <taxon>Brassicaceae</taxon>
        <taxon>Brassiceae</taxon>
        <taxon>Brassica</taxon>
    </lineage>
</organism>
<evidence type="ECO:0000256" key="1">
    <source>
        <dbReference type="ARBA" id="ARBA00009500"/>
    </source>
</evidence>
<evidence type="ECO:0000313" key="4">
    <source>
        <dbReference type="EMBL" id="KAH0884006.1"/>
    </source>
</evidence>
<feature type="compositionally biased region" description="Basic and acidic residues" evidence="2">
    <location>
        <begin position="9"/>
        <end position="21"/>
    </location>
</feature>
<accession>A0ABQ7ZUT3</accession>
<dbReference type="Gene3D" id="2.30.39.10">
    <property type="entry name" value="Alpha-1-antitrypsin, domain 1"/>
    <property type="match status" value="1"/>
</dbReference>
<comment type="caution">
    <text evidence="4">The sequence shown here is derived from an EMBL/GenBank/DDBJ whole genome shotgun (WGS) entry which is preliminary data.</text>
</comment>